<feature type="transmembrane region" description="Helical" evidence="1">
    <location>
        <begin position="93"/>
        <end position="113"/>
    </location>
</feature>
<comment type="caution">
    <text evidence="2">The sequence shown here is derived from an EMBL/GenBank/DDBJ whole genome shotgun (WGS) entry which is preliminary data.</text>
</comment>
<keyword evidence="3" id="KW-1185">Reference proteome</keyword>
<keyword evidence="1" id="KW-1133">Transmembrane helix</keyword>
<proteinExistence type="predicted"/>
<sequence length="145" mass="16592">MNKAAYLFGALFIVQGVLFLILGIFQSTLSFRYHFDKFGIMGMSLIWFALIIYPVLEYFLDHIYPSSPTFGLLCPTTIFTFGILLMNVKKCSLTILVFPFFWSVIGFMAAFQFGILEDMGLLVASLVTTSLLIYWNNRLLIRKVN</sequence>
<feature type="transmembrane region" description="Helical" evidence="1">
    <location>
        <begin position="119"/>
        <end position="135"/>
    </location>
</feature>
<organism evidence="2 3">
    <name type="scientific">Pseudanabaena galeata UHCC 0370</name>
    <dbReference type="NCBI Taxonomy" id="3110310"/>
    <lineage>
        <taxon>Bacteria</taxon>
        <taxon>Bacillati</taxon>
        <taxon>Cyanobacteriota</taxon>
        <taxon>Cyanophyceae</taxon>
        <taxon>Pseudanabaenales</taxon>
        <taxon>Pseudanabaenaceae</taxon>
        <taxon>Pseudanabaena</taxon>
    </lineage>
</organism>
<dbReference type="InterPro" id="IPR045708">
    <property type="entry name" value="DUF6064"/>
</dbReference>
<gene>
    <name evidence="2" type="ORF">VB774_22490</name>
</gene>
<evidence type="ECO:0000256" key="1">
    <source>
        <dbReference type="SAM" id="Phobius"/>
    </source>
</evidence>
<name>A0ABU5TPZ4_9CYAN</name>
<dbReference type="Proteomes" id="UP001301388">
    <property type="component" value="Unassembled WGS sequence"/>
</dbReference>
<dbReference type="Pfam" id="PF19540">
    <property type="entry name" value="DUF6064"/>
    <property type="match status" value="1"/>
</dbReference>
<keyword evidence="1" id="KW-0812">Transmembrane</keyword>
<accession>A0ABU5TPZ4</accession>
<protein>
    <submittedName>
        <fullName evidence="2">DUF6064 family protein</fullName>
    </submittedName>
</protein>
<keyword evidence="1" id="KW-0472">Membrane</keyword>
<feature type="transmembrane region" description="Helical" evidence="1">
    <location>
        <begin position="68"/>
        <end position="86"/>
    </location>
</feature>
<dbReference type="EMBL" id="JAYGIE010000123">
    <property type="protein sequence ID" value="MEA5480412.1"/>
    <property type="molecule type" value="Genomic_DNA"/>
</dbReference>
<evidence type="ECO:0000313" key="2">
    <source>
        <dbReference type="EMBL" id="MEA5480412.1"/>
    </source>
</evidence>
<feature type="transmembrane region" description="Helical" evidence="1">
    <location>
        <begin position="6"/>
        <end position="26"/>
    </location>
</feature>
<evidence type="ECO:0000313" key="3">
    <source>
        <dbReference type="Proteomes" id="UP001301388"/>
    </source>
</evidence>
<feature type="transmembrane region" description="Helical" evidence="1">
    <location>
        <begin position="38"/>
        <end position="56"/>
    </location>
</feature>
<reference evidence="2 3" key="1">
    <citation type="submission" date="2023-12" db="EMBL/GenBank/DDBJ databases">
        <title>Baltic Sea Cyanobacteria.</title>
        <authorList>
            <person name="Delbaje E."/>
            <person name="Fewer D.P."/>
            <person name="Shishido T.K."/>
        </authorList>
    </citation>
    <scope>NUCLEOTIDE SEQUENCE [LARGE SCALE GENOMIC DNA]</scope>
    <source>
        <strain evidence="2 3">UHCC 0370</strain>
    </source>
</reference>